<dbReference type="EMBL" id="RKHJ01000001">
    <property type="protein sequence ID" value="ROR65353.1"/>
    <property type="molecule type" value="Genomic_DNA"/>
</dbReference>
<gene>
    <name evidence="2" type="ORF">EDD26_0719</name>
</gene>
<name>A0A3N2AQM2_9MICO</name>
<protein>
    <submittedName>
        <fullName evidence="2">Uncharacterized protein</fullName>
    </submittedName>
</protein>
<evidence type="ECO:0000313" key="3">
    <source>
        <dbReference type="Proteomes" id="UP000275456"/>
    </source>
</evidence>
<dbReference type="Proteomes" id="UP000275456">
    <property type="component" value="Unassembled WGS sequence"/>
</dbReference>
<organism evidence="2 3">
    <name type="scientific">Agrococcus jenensis</name>
    <dbReference type="NCBI Taxonomy" id="46353"/>
    <lineage>
        <taxon>Bacteria</taxon>
        <taxon>Bacillati</taxon>
        <taxon>Actinomycetota</taxon>
        <taxon>Actinomycetes</taxon>
        <taxon>Micrococcales</taxon>
        <taxon>Microbacteriaceae</taxon>
        <taxon>Agrococcus</taxon>
    </lineage>
</organism>
<evidence type="ECO:0000313" key="2">
    <source>
        <dbReference type="EMBL" id="ROR65353.1"/>
    </source>
</evidence>
<proteinExistence type="predicted"/>
<dbReference type="AlphaFoldDB" id="A0A3N2AQM2"/>
<feature type="transmembrane region" description="Helical" evidence="1">
    <location>
        <begin position="110"/>
        <end position="127"/>
    </location>
</feature>
<evidence type="ECO:0000256" key="1">
    <source>
        <dbReference type="SAM" id="Phobius"/>
    </source>
</evidence>
<feature type="transmembrane region" description="Helical" evidence="1">
    <location>
        <begin position="21"/>
        <end position="41"/>
    </location>
</feature>
<reference evidence="2 3" key="1">
    <citation type="submission" date="2018-11" db="EMBL/GenBank/DDBJ databases">
        <title>Sequencing the genomes of 1000 actinobacteria strains.</title>
        <authorList>
            <person name="Klenk H.-P."/>
        </authorList>
    </citation>
    <scope>NUCLEOTIDE SEQUENCE [LARGE SCALE GENOMIC DNA]</scope>
    <source>
        <strain evidence="2 3">DSM 9580</strain>
    </source>
</reference>
<sequence>MGTSTRRWGQTPGRALSARTLLLLGATVVLLITGLLGMHALGGSAGGHGSGHAIAGHADVGQSSAAITAGDDHGSHAAPAHHAQDAAAAARASGCTDACAADGPAAPGHSELMACVLALLAGLLVLVPPARLGIPWASIVNIPTSADASAARAEPPTPSLILLSISRT</sequence>
<keyword evidence="1" id="KW-0812">Transmembrane</keyword>
<accession>A0A3N2AQM2</accession>
<keyword evidence="1" id="KW-0472">Membrane</keyword>
<comment type="caution">
    <text evidence="2">The sequence shown here is derived from an EMBL/GenBank/DDBJ whole genome shotgun (WGS) entry which is preliminary data.</text>
</comment>
<keyword evidence="3" id="KW-1185">Reference proteome</keyword>
<keyword evidence="1" id="KW-1133">Transmembrane helix</keyword>